<dbReference type="Proteomes" id="UP000179227">
    <property type="component" value="Unassembled WGS sequence"/>
</dbReference>
<protein>
    <submittedName>
        <fullName evidence="1">Uncharacterized protein</fullName>
    </submittedName>
</protein>
<dbReference type="EMBL" id="MFBS01000037">
    <property type="protein sequence ID" value="OGE08371.1"/>
    <property type="molecule type" value="Genomic_DNA"/>
</dbReference>
<sequence>MKEVAGSYTVECRGADDSFKLEVVATLTVYNNGTREIGCPFVSSLAECNGAKVKDDGENNFGKSLLKRCVHLFPADTSVETS</sequence>
<name>A0A1F5HW37_9BACT</name>
<reference evidence="1 2" key="1">
    <citation type="journal article" date="2016" name="Nat. Commun.">
        <title>Thousands of microbial genomes shed light on interconnected biogeochemical processes in an aquifer system.</title>
        <authorList>
            <person name="Anantharaman K."/>
            <person name="Brown C.T."/>
            <person name="Hug L.A."/>
            <person name="Sharon I."/>
            <person name="Castelle C.J."/>
            <person name="Probst A.J."/>
            <person name="Thomas B.C."/>
            <person name="Singh A."/>
            <person name="Wilkins M.J."/>
            <person name="Karaoz U."/>
            <person name="Brodie E.L."/>
            <person name="Williams K.H."/>
            <person name="Hubbard S.S."/>
            <person name="Banfield J.F."/>
        </authorList>
    </citation>
    <scope>NUCLEOTIDE SEQUENCE [LARGE SCALE GENOMIC DNA]</scope>
</reference>
<comment type="caution">
    <text evidence="1">The sequence shown here is derived from an EMBL/GenBank/DDBJ whole genome shotgun (WGS) entry which is preliminary data.</text>
</comment>
<gene>
    <name evidence="1" type="ORF">A3A60_00375</name>
</gene>
<organism evidence="1 2">
    <name type="scientific">Candidatus Curtissbacteria bacterium RIFCSPLOWO2_01_FULL_42_26</name>
    <dbReference type="NCBI Taxonomy" id="1797729"/>
    <lineage>
        <taxon>Bacteria</taxon>
        <taxon>Candidatus Curtissiibacteriota</taxon>
    </lineage>
</organism>
<dbReference type="AlphaFoldDB" id="A0A1F5HW37"/>
<proteinExistence type="predicted"/>
<evidence type="ECO:0000313" key="2">
    <source>
        <dbReference type="Proteomes" id="UP000179227"/>
    </source>
</evidence>
<accession>A0A1F5HW37</accession>
<evidence type="ECO:0000313" key="1">
    <source>
        <dbReference type="EMBL" id="OGE08371.1"/>
    </source>
</evidence>